<feature type="domain" description="NADPH-dependent FMN reductase-like" evidence="2">
    <location>
        <begin position="1"/>
        <end position="141"/>
    </location>
</feature>
<evidence type="ECO:0000256" key="1">
    <source>
        <dbReference type="ARBA" id="ARBA00009428"/>
    </source>
</evidence>
<comment type="similarity">
    <text evidence="1">Belongs to the azoreductase type 2 family.</text>
</comment>
<dbReference type="InterPro" id="IPR029039">
    <property type="entry name" value="Flavoprotein-like_sf"/>
</dbReference>
<dbReference type="Gene3D" id="3.40.50.360">
    <property type="match status" value="1"/>
</dbReference>
<proteinExistence type="inferred from homology"/>
<dbReference type="GO" id="GO:0010181">
    <property type="term" value="F:FMN binding"/>
    <property type="evidence" value="ECO:0007669"/>
    <property type="project" value="TreeGrafter"/>
</dbReference>
<dbReference type="SMR" id="A0A385TZG6"/>
<dbReference type="Pfam" id="PF03358">
    <property type="entry name" value="FMN_red"/>
    <property type="match status" value="1"/>
</dbReference>
<keyword evidence="4" id="KW-1185">Reference proteome</keyword>
<dbReference type="Proteomes" id="UP000266552">
    <property type="component" value="Chromosome"/>
</dbReference>
<evidence type="ECO:0000313" key="4">
    <source>
        <dbReference type="Proteomes" id="UP000266552"/>
    </source>
</evidence>
<dbReference type="InterPro" id="IPR050712">
    <property type="entry name" value="NAD(P)H-dep_reductase"/>
</dbReference>
<evidence type="ECO:0000313" key="3">
    <source>
        <dbReference type="EMBL" id="AYB46695.1"/>
    </source>
</evidence>
<dbReference type="InterPro" id="IPR005025">
    <property type="entry name" value="FMN_Rdtase-like_dom"/>
</dbReference>
<gene>
    <name evidence="3" type="ORF">D5F53_26785</name>
</gene>
<dbReference type="GO" id="GO:0005829">
    <property type="term" value="C:cytosol"/>
    <property type="evidence" value="ECO:0007669"/>
    <property type="project" value="TreeGrafter"/>
</dbReference>
<accession>A0A385TZG6</accession>
<name>A0A385TZG6_PAELA</name>
<dbReference type="PANTHER" id="PTHR30543">
    <property type="entry name" value="CHROMATE REDUCTASE"/>
    <property type="match status" value="1"/>
</dbReference>
<evidence type="ECO:0000259" key="2">
    <source>
        <dbReference type="Pfam" id="PF03358"/>
    </source>
</evidence>
<protein>
    <submittedName>
        <fullName evidence="3">NAD(P)H-dependent oxidoreductase</fullName>
    </submittedName>
</protein>
<dbReference type="KEGG" id="plw:D5F53_26785"/>
<dbReference type="GO" id="GO:0016491">
    <property type="term" value="F:oxidoreductase activity"/>
    <property type="evidence" value="ECO:0007669"/>
    <property type="project" value="InterPro"/>
</dbReference>
<reference evidence="3 4" key="1">
    <citation type="submission" date="2018-09" db="EMBL/GenBank/DDBJ databases">
        <title>Genome Sequence of Paenibacillus lautus Strain E7593-69, Azo Dye-Degrading Bacteria, Isolated from Commercial Tattoo Inks.</title>
        <authorList>
            <person name="Nho S.W."/>
            <person name="Kim S.-J."/>
            <person name="Kweon O."/>
            <person name="Cerniglia C.E."/>
        </authorList>
    </citation>
    <scope>NUCLEOTIDE SEQUENCE [LARGE SCALE GENOMIC DNA]</scope>
    <source>
        <strain evidence="3 4">E7593-69</strain>
    </source>
</reference>
<dbReference type="SUPFAM" id="SSF52218">
    <property type="entry name" value="Flavoproteins"/>
    <property type="match status" value="1"/>
</dbReference>
<dbReference type="AlphaFoldDB" id="A0A385TZG6"/>
<dbReference type="PANTHER" id="PTHR30543:SF21">
    <property type="entry name" value="NAD(P)H-DEPENDENT FMN REDUCTASE LOT6"/>
    <property type="match status" value="1"/>
</dbReference>
<organism evidence="3 4">
    <name type="scientific">Paenibacillus lautus</name>
    <name type="common">Bacillus lautus</name>
    <dbReference type="NCBI Taxonomy" id="1401"/>
    <lineage>
        <taxon>Bacteria</taxon>
        <taxon>Bacillati</taxon>
        <taxon>Bacillota</taxon>
        <taxon>Bacilli</taxon>
        <taxon>Bacillales</taxon>
        <taxon>Paenibacillaceae</taxon>
        <taxon>Paenibacillus</taxon>
    </lineage>
</organism>
<dbReference type="RefSeq" id="WP_119850247.1">
    <property type="nucleotide sequence ID" value="NZ_CP032412.1"/>
</dbReference>
<sequence length="183" mass="19483">MKIVMIAGSNRQGATSTLLLRYIGRLLQGHQISATCIELNELELPLYSPDNEELSPNVQYVLDIVKGADGLIFATPEYHGSISGVLKNALDYMNVSHISGKPVLSVSSAGGPVGVSSLTHLQSIMRNLHGVNSPEWISIGAGSQGFDAEGVPLDAGLRERVDAAVEKFLVLTRSLSVGVMSLR</sequence>
<dbReference type="EMBL" id="CP032412">
    <property type="protein sequence ID" value="AYB46695.1"/>
    <property type="molecule type" value="Genomic_DNA"/>
</dbReference>